<reference evidence="2 3" key="1">
    <citation type="submission" date="2019-12" db="EMBL/GenBank/DDBJ databases">
        <authorList>
            <person name="Floudas D."/>
            <person name="Bentzer J."/>
            <person name="Ahren D."/>
            <person name="Johansson T."/>
            <person name="Persson P."/>
            <person name="Tunlid A."/>
        </authorList>
    </citation>
    <scope>NUCLEOTIDE SEQUENCE [LARGE SCALE GENOMIC DNA]</scope>
    <source>
        <strain evidence="2 3">CBS 102.39</strain>
    </source>
</reference>
<dbReference type="Gene3D" id="1.20.1280.50">
    <property type="match status" value="1"/>
</dbReference>
<dbReference type="AlphaFoldDB" id="A0A8H4QZU8"/>
<feature type="coiled-coil region" evidence="1">
    <location>
        <begin position="21"/>
        <end position="48"/>
    </location>
</feature>
<keyword evidence="3" id="KW-1185">Reference proteome</keyword>
<sequence length="619" mass="69798">MSLEVAHVCPLKKDGRSTDDAQCACNQVDSLKEEIPRLEETLSQRRIQMQQVLIRMNERHSALGSFPTEIISTIFKAYLESGEVTIESKATAKHYTKALFSVLVGVCHRWRAIALSDPSLWKTVYVCIPDRMKGNEELELFEKEGMTRWLARSKALPLDIKVYSESDDYERMDQWKALFGVVQKHSSRWRTLELYPFQVTLPLRPDCWGFEVVSPQIPDAEAEINDLARIPSLTYLRCDVILKLNNENLSAEWKYLTRLRFDKIAVEDAGMVLRKAINVVECEFTFHQPHIDYPPSSHVAHVRAVHSSRLKSLTIGCVGPRLPDMTDFFLSGLMIFKDFDVGFPWMVCFASLVVAPVLCPDSYGTSLMNFYEVHHSTSSQPLIPAVSLCPTGYIPFGLGCLPLPAKSPPVTPLQPVGQKVYVKSPLPAGVQIEGKCEENQGPEGTILLEEGQEATVFEVGVHRTSAEGDPPARLYQYRLAADLPNVPITNYFEDTRMCTDEKILLKNLSDSSALKPILEPLRDQDPENVMFVRERTDPFKNIAPGSTGTFVLKRGDAVKLMGTPTTKSGGGVSQEGSWKKIRPQNAYYKFKVMKARLSYPAKWRSLYFVQHDWLCATPQ</sequence>
<evidence type="ECO:0000256" key="1">
    <source>
        <dbReference type="SAM" id="Coils"/>
    </source>
</evidence>
<dbReference type="EMBL" id="JAACJL010000016">
    <property type="protein sequence ID" value="KAF4619686.1"/>
    <property type="molecule type" value="Genomic_DNA"/>
</dbReference>
<evidence type="ECO:0000313" key="3">
    <source>
        <dbReference type="Proteomes" id="UP000521872"/>
    </source>
</evidence>
<evidence type="ECO:0000313" key="2">
    <source>
        <dbReference type="EMBL" id="KAF4619686.1"/>
    </source>
</evidence>
<gene>
    <name evidence="2" type="ORF">D9613_004902</name>
</gene>
<comment type="caution">
    <text evidence="2">The sequence shown here is derived from an EMBL/GenBank/DDBJ whole genome shotgun (WGS) entry which is preliminary data.</text>
</comment>
<name>A0A8H4QZU8_9AGAR</name>
<organism evidence="2 3">
    <name type="scientific">Agrocybe pediades</name>
    <dbReference type="NCBI Taxonomy" id="84607"/>
    <lineage>
        <taxon>Eukaryota</taxon>
        <taxon>Fungi</taxon>
        <taxon>Dikarya</taxon>
        <taxon>Basidiomycota</taxon>
        <taxon>Agaricomycotina</taxon>
        <taxon>Agaricomycetes</taxon>
        <taxon>Agaricomycetidae</taxon>
        <taxon>Agaricales</taxon>
        <taxon>Agaricineae</taxon>
        <taxon>Strophariaceae</taxon>
        <taxon>Agrocybe</taxon>
    </lineage>
</organism>
<keyword evidence="1" id="KW-0175">Coiled coil</keyword>
<accession>A0A8H4QZU8</accession>
<proteinExistence type="predicted"/>
<dbReference type="Proteomes" id="UP000521872">
    <property type="component" value="Unassembled WGS sequence"/>
</dbReference>
<protein>
    <recommendedName>
        <fullName evidence="4">F-box domain-containing protein</fullName>
    </recommendedName>
</protein>
<evidence type="ECO:0008006" key="4">
    <source>
        <dbReference type="Google" id="ProtNLM"/>
    </source>
</evidence>